<dbReference type="STRING" id="1120964.GCA_001313265_02217"/>
<organism evidence="1 2">
    <name type="scientific">Algoriphagus boritolerans DSM 17298 = JCM 18970</name>
    <dbReference type="NCBI Taxonomy" id="1120964"/>
    <lineage>
        <taxon>Bacteria</taxon>
        <taxon>Pseudomonadati</taxon>
        <taxon>Bacteroidota</taxon>
        <taxon>Cytophagia</taxon>
        <taxon>Cytophagales</taxon>
        <taxon>Cyclobacteriaceae</taxon>
        <taxon>Algoriphagus</taxon>
    </lineage>
</organism>
<reference evidence="2" key="1">
    <citation type="submission" date="2016-10" db="EMBL/GenBank/DDBJ databases">
        <authorList>
            <person name="Varghese N."/>
            <person name="Submissions S."/>
        </authorList>
    </citation>
    <scope>NUCLEOTIDE SEQUENCE [LARGE SCALE GENOMIC DNA]</scope>
    <source>
        <strain evidence="2">DSM 17298</strain>
    </source>
</reference>
<gene>
    <name evidence="1" type="ORF">SAMN03080598_01422</name>
</gene>
<evidence type="ECO:0000313" key="1">
    <source>
        <dbReference type="EMBL" id="SEF79009.1"/>
    </source>
</evidence>
<dbReference type="EMBL" id="FNVR01000005">
    <property type="protein sequence ID" value="SEF79009.1"/>
    <property type="molecule type" value="Genomic_DNA"/>
</dbReference>
<dbReference type="OrthoDB" id="9912743at2"/>
<name>A0A1H5UVC1_9BACT</name>
<dbReference type="AlphaFoldDB" id="A0A1H5UVC1"/>
<dbReference type="RefSeq" id="WP_103924097.1">
    <property type="nucleotide sequence ID" value="NZ_FNVR01000005.1"/>
</dbReference>
<keyword evidence="2" id="KW-1185">Reference proteome</keyword>
<accession>A0A1H5UVC1</accession>
<evidence type="ECO:0000313" key="2">
    <source>
        <dbReference type="Proteomes" id="UP000236736"/>
    </source>
</evidence>
<sequence>MKKIEIQVDQASLELYNKLDSAEKQRFEESVLHLLASFNREEIDRYQKFRNQMAKEATINGLTEDELNRILKLED</sequence>
<dbReference type="Proteomes" id="UP000236736">
    <property type="component" value="Unassembled WGS sequence"/>
</dbReference>
<proteinExistence type="predicted"/>
<protein>
    <submittedName>
        <fullName evidence="1">Uncharacterized protein</fullName>
    </submittedName>
</protein>